<organism evidence="1 2">
    <name type="scientific">Hirundo rustica rustica</name>
    <dbReference type="NCBI Taxonomy" id="333673"/>
    <lineage>
        <taxon>Eukaryota</taxon>
        <taxon>Metazoa</taxon>
        <taxon>Chordata</taxon>
        <taxon>Craniata</taxon>
        <taxon>Vertebrata</taxon>
        <taxon>Euteleostomi</taxon>
        <taxon>Archelosauria</taxon>
        <taxon>Archosauria</taxon>
        <taxon>Dinosauria</taxon>
        <taxon>Saurischia</taxon>
        <taxon>Theropoda</taxon>
        <taxon>Coelurosauria</taxon>
        <taxon>Aves</taxon>
        <taxon>Neognathae</taxon>
        <taxon>Neoaves</taxon>
        <taxon>Telluraves</taxon>
        <taxon>Australaves</taxon>
        <taxon>Passeriformes</taxon>
        <taxon>Sylvioidea</taxon>
        <taxon>Hirundinidae</taxon>
        <taxon>Hirundo</taxon>
    </lineage>
</organism>
<comment type="caution">
    <text evidence="1">The sequence shown here is derived from an EMBL/GenBank/DDBJ whole genome shotgun (WGS) entry which is preliminary data.</text>
</comment>
<reference evidence="1 2" key="1">
    <citation type="submission" date="2018-07" db="EMBL/GenBank/DDBJ databases">
        <title>A high quality draft genome assembly of the barn swallow (H. rustica rustica).</title>
        <authorList>
            <person name="Formenti G."/>
            <person name="Chiara M."/>
            <person name="Poveda L."/>
            <person name="Francoijs K.-J."/>
            <person name="Bonisoli-Alquati A."/>
            <person name="Canova L."/>
            <person name="Gianfranceschi L."/>
            <person name="Horner D.S."/>
            <person name="Saino N."/>
        </authorList>
    </citation>
    <scope>NUCLEOTIDE SEQUENCE [LARGE SCALE GENOMIC DNA]</scope>
    <source>
        <strain evidence="1">Chelidonia</strain>
        <tissue evidence="1">Blood</tissue>
    </source>
</reference>
<dbReference type="STRING" id="333673.A0A3M0K0Z6"/>
<dbReference type="PANTHER" id="PTHR33332">
    <property type="entry name" value="REVERSE TRANSCRIPTASE DOMAIN-CONTAINING PROTEIN"/>
    <property type="match status" value="1"/>
</dbReference>
<gene>
    <name evidence="1" type="ORF">DUI87_16281</name>
</gene>
<evidence type="ECO:0000313" key="1">
    <source>
        <dbReference type="EMBL" id="RMC06833.1"/>
    </source>
</evidence>
<accession>A0A3M0K0Z6</accession>
<name>A0A3M0K0Z6_HIRRU</name>
<proteinExistence type="predicted"/>
<dbReference type="Proteomes" id="UP000269221">
    <property type="component" value="Unassembled WGS sequence"/>
</dbReference>
<keyword evidence="2" id="KW-1185">Reference proteome</keyword>
<protein>
    <submittedName>
        <fullName evidence="1">Uncharacterized protein</fullName>
    </submittedName>
</protein>
<sequence>MNMSQHCAQVAKKTNGILAYISNSVASRTWARIVHLYSALVRAHFRYCVQVWAPLCKRDFEILECVQRKATEMVKGLEHKSCEELLRELGVFSLEKRMFRVDSLQLPERRVQRGGG</sequence>
<dbReference type="OrthoDB" id="276744at2759"/>
<dbReference type="AlphaFoldDB" id="A0A3M0K0Z6"/>
<evidence type="ECO:0000313" key="2">
    <source>
        <dbReference type="Proteomes" id="UP000269221"/>
    </source>
</evidence>
<dbReference type="EMBL" id="QRBI01000120">
    <property type="protein sequence ID" value="RMC06833.1"/>
    <property type="molecule type" value="Genomic_DNA"/>
</dbReference>